<dbReference type="GO" id="GO:0005886">
    <property type="term" value="C:plasma membrane"/>
    <property type="evidence" value="ECO:0007669"/>
    <property type="project" value="UniProtKB-SubCell"/>
</dbReference>
<feature type="domain" description="ABC transmembrane type-1" evidence="8">
    <location>
        <begin position="91"/>
        <end position="308"/>
    </location>
</feature>
<sequence length="322" mass="35434">MTSAVPLQINHAEPQPGRTTSRLGGLKWRQARAGYLFLLPLLAGLIVFRFYAFGYNVWLSFTKAGAFGPPRFVGLDNYRRLLSDSQLVVALYNTVKFASIAVPGVVMVSLLCALLMQYRFRGESVFRAIIFLPAVCLPTAIILVFGWLFQTQYGLVNAAIQAAGSSPVSWFGSEAGVTVVVSMIVVYLSFSVPAIILYAGMQDIPSDVYEAAMLDGAGPVRRFFSITLPLLTPSLFFVILTSTIGILKLFDTVYILLPPVDHSVSTNYGLTLVYYYYYLAFVDAGQRGYAAAVSLFLLILILGVSIVLLRLQRRFVHYGEDG</sequence>
<comment type="similarity">
    <text evidence="7">Belongs to the binding-protein-dependent transport system permease family.</text>
</comment>
<evidence type="ECO:0000313" key="9">
    <source>
        <dbReference type="EMBL" id="CUX66190.1"/>
    </source>
</evidence>
<evidence type="ECO:0000256" key="7">
    <source>
        <dbReference type="RuleBase" id="RU363032"/>
    </source>
</evidence>
<organism evidence="9 10">
    <name type="scientific">Agrobacterium tumefaciens str. Kerr 14</name>
    <dbReference type="NCBI Taxonomy" id="1183424"/>
    <lineage>
        <taxon>Bacteria</taxon>
        <taxon>Pseudomonadati</taxon>
        <taxon>Pseudomonadota</taxon>
        <taxon>Alphaproteobacteria</taxon>
        <taxon>Hyphomicrobiales</taxon>
        <taxon>Rhizobiaceae</taxon>
        <taxon>Rhizobium/Agrobacterium group</taxon>
        <taxon>Agrobacterium</taxon>
        <taxon>Agrobacterium tumefaciens complex</taxon>
    </lineage>
</organism>
<evidence type="ECO:0000313" key="10">
    <source>
        <dbReference type="Proteomes" id="UP000191897"/>
    </source>
</evidence>
<dbReference type="Gene3D" id="1.10.3720.10">
    <property type="entry name" value="MetI-like"/>
    <property type="match status" value="1"/>
</dbReference>
<keyword evidence="6 7" id="KW-0472">Membrane</keyword>
<dbReference type="AlphaFoldDB" id="A0A1S7SBR6"/>
<dbReference type="GO" id="GO:0055085">
    <property type="term" value="P:transmembrane transport"/>
    <property type="evidence" value="ECO:0007669"/>
    <property type="project" value="InterPro"/>
</dbReference>
<dbReference type="InterPro" id="IPR051393">
    <property type="entry name" value="ABC_transporter_permease"/>
</dbReference>
<evidence type="ECO:0000259" key="8">
    <source>
        <dbReference type="PROSITE" id="PS50928"/>
    </source>
</evidence>
<protein>
    <recommendedName>
        <fullName evidence="8">ABC transmembrane type-1 domain-containing protein</fullName>
    </recommendedName>
</protein>
<keyword evidence="5 7" id="KW-1133">Transmembrane helix</keyword>
<dbReference type="InterPro" id="IPR035906">
    <property type="entry name" value="MetI-like_sf"/>
</dbReference>
<dbReference type="PROSITE" id="PS50928">
    <property type="entry name" value="ABC_TM1"/>
    <property type="match status" value="1"/>
</dbReference>
<accession>A0A1S7SBR6</accession>
<evidence type="ECO:0000256" key="1">
    <source>
        <dbReference type="ARBA" id="ARBA00004651"/>
    </source>
</evidence>
<evidence type="ECO:0000256" key="3">
    <source>
        <dbReference type="ARBA" id="ARBA00022475"/>
    </source>
</evidence>
<evidence type="ECO:0000256" key="2">
    <source>
        <dbReference type="ARBA" id="ARBA00022448"/>
    </source>
</evidence>
<dbReference type="PANTHER" id="PTHR30193">
    <property type="entry name" value="ABC TRANSPORTER PERMEASE PROTEIN"/>
    <property type="match status" value="1"/>
</dbReference>
<keyword evidence="4 7" id="KW-0812">Transmembrane</keyword>
<keyword evidence="3" id="KW-1003">Cell membrane</keyword>
<evidence type="ECO:0000256" key="5">
    <source>
        <dbReference type="ARBA" id="ARBA00022989"/>
    </source>
</evidence>
<dbReference type="EMBL" id="FBWC01000037">
    <property type="protein sequence ID" value="CUX66190.1"/>
    <property type="molecule type" value="Genomic_DNA"/>
</dbReference>
<feature type="transmembrane region" description="Helical" evidence="7">
    <location>
        <begin position="128"/>
        <end position="149"/>
    </location>
</feature>
<proteinExistence type="inferred from homology"/>
<dbReference type="RefSeq" id="WP_080867706.1">
    <property type="nucleotide sequence ID" value="NZ_LT009732.1"/>
</dbReference>
<evidence type="ECO:0000256" key="6">
    <source>
        <dbReference type="ARBA" id="ARBA00023136"/>
    </source>
</evidence>
<dbReference type="SUPFAM" id="SSF161098">
    <property type="entry name" value="MetI-like"/>
    <property type="match status" value="1"/>
</dbReference>
<dbReference type="Proteomes" id="UP000191897">
    <property type="component" value="Unassembled WGS sequence"/>
</dbReference>
<keyword evidence="2 7" id="KW-0813">Transport</keyword>
<feature type="transmembrane region" description="Helical" evidence="7">
    <location>
        <begin position="97"/>
        <end position="116"/>
    </location>
</feature>
<dbReference type="InterPro" id="IPR000515">
    <property type="entry name" value="MetI-like"/>
</dbReference>
<comment type="subcellular location">
    <subcellularLocation>
        <location evidence="1 7">Cell membrane</location>
        <topology evidence="1 7">Multi-pass membrane protein</topology>
    </subcellularLocation>
</comment>
<feature type="transmembrane region" description="Helical" evidence="7">
    <location>
        <begin position="33"/>
        <end position="52"/>
    </location>
</feature>
<feature type="transmembrane region" description="Helical" evidence="7">
    <location>
        <begin position="230"/>
        <end position="250"/>
    </location>
</feature>
<feature type="transmembrane region" description="Helical" evidence="7">
    <location>
        <begin position="289"/>
        <end position="309"/>
    </location>
</feature>
<name>A0A1S7SBR6_AGRTU</name>
<dbReference type="Pfam" id="PF00528">
    <property type="entry name" value="BPD_transp_1"/>
    <property type="match status" value="1"/>
</dbReference>
<evidence type="ECO:0000256" key="4">
    <source>
        <dbReference type="ARBA" id="ARBA00022692"/>
    </source>
</evidence>
<dbReference type="PANTHER" id="PTHR30193:SF37">
    <property type="entry name" value="INNER MEMBRANE ABC TRANSPORTER PERMEASE PROTEIN YCJO"/>
    <property type="match status" value="1"/>
</dbReference>
<gene>
    <name evidence="9" type="ORF">AGR4C_pa60083</name>
</gene>
<reference evidence="9 10" key="1">
    <citation type="submission" date="2016-01" db="EMBL/GenBank/DDBJ databases">
        <authorList>
            <person name="Oliw E.H."/>
        </authorList>
    </citation>
    <scope>NUCLEOTIDE SEQUENCE [LARGE SCALE GENOMIC DNA]</scope>
    <source>
        <strain evidence="9 10">Kerr 14</strain>
    </source>
</reference>
<dbReference type="CDD" id="cd06261">
    <property type="entry name" value="TM_PBP2"/>
    <property type="match status" value="1"/>
</dbReference>
<feature type="transmembrane region" description="Helical" evidence="7">
    <location>
        <begin position="175"/>
        <end position="199"/>
    </location>
</feature>